<feature type="compositionally biased region" description="Basic and acidic residues" evidence="1">
    <location>
        <begin position="245"/>
        <end position="255"/>
    </location>
</feature>
<evidence type="ECO:0000313" key="2">
    <source>
        <dbReference type="EMBL" id="KAK4148409.1"/>
    </source>
</evidence>
<dbReference type="EMBL" id="MU857414">
    <property type="protein sequence ID" value="KAK4148409.1"/>
    <property type="molecule type" value="Genomic_DNA"/>
</dbReference>
<feature type="compositionally biased region" description="Basic and acidic residues" evidence="1">
    <location>
        <begin position="272"/>
        <end position="282"/>
    </location>
</feature>
<feature type="region of interest" description="Disordered" evidence="1">
    <location>
        <begin position="1"/>
        <end position="24"/>
    </location>
</feature>
<feature type="compositionally biased region" description="Polar residues" evidence="1">
    <location>
        <begin position="1"/>
        <end position="12"/>
    </location>
</feature>
<comment type="caution">
    <text evidence="2">The sequence shown here is derived from an EMBL/GenBank/DDBJ whole genome shotgun (WGS) entry which is preliminary data.</text>
</comment>
<gene>
    <name evidence="2" type="ORF">C8A00DRAFT_39028</name>
</gene>
<feature type="compositionally biased region" description="Acidic residues" evidence="1">
    <location>
        <begin position="164"/>
        <end position="207"/>
    </location>
</feature>
<proteinExistence type="predicted"/>
<sequence length="294" mass="33581">MPSGILRNSHNTGEPKVKHGKTVEFSEQVKMRHMDGEDGSTLSDEIRALADNNDERLASPDADPSLDKAALNIDQKLSFLDMVDIDDIDPRLEYPGTKSWNAAELRRLLKYYMSGNSIHKMGNISMLLKQRASSVLFALSRILKSIEDMEEAQREEAKKRHQEEEEDGEDGEDEEEEEEEEEEDDVDNYDNHDDDDDDDYYDDDDDDEPKKVEPRKIKIIIIRKKVEDTDIQQGGQEDAQADAQADAREAKDDTGKASAQKSQVNTRKRKAQKEEVIHKDGGIRASRYNLRARN</sequence>
<name>A0AAN6VBM4_9PEZI</name>
<dbReference type="AlphaFoldDB" id="A0AAN6VBM4"/>
<feature type="compositionally biased region" description="Basic and acidic residues" evidence="1">
    <location>
        <begin position="153"/>
        <end position="163"/>
    </location>
</feature>
<reference evidence="2" key="1">
    <citation type="journal article" date="2023" name="Mol. Phylogenet. Evol.">
        <title>Genome-scale phylogeny and comparative genomics of the fungal order Sordariales.</title>
        <authorList>
            <person name="Hensen N."/>
            <person name="Bonometti L."/>
            <person name="Westerberg I."/>
            <person name="Brannstrom I.O."/>
            <person name="Guillou S."/>
            <person name="Cros-Aarteil S."/>
            <person name="Calhoun S."/>
            <person name="Haridas S."/>
            <person name="Kuo A."/>
            <person name="Mondo S."/>
            <person name="Pangilinan J."/>
            <person name="Riley R."/>
            <person name="LaButti K."/>
            <person name="Andreopoulos B."/>
            <person name="Lipzen A."/>
            <person name="Chen C."/>
            <person name="Yan M."/>
            <person name="Daum C."/>
            <person name="Ng V."/>
            <person name="Clum A."/>
            <person name="Steindorff A."/>
            <person name="Ohm R.A."/>
            <person name="Martin F."/>
            <person name="Silar P."/>
            <person name="Natvig D.O."/>
            <person name="Lalanne C."/>
            <person name="Gautier V."/>
            <person name="Ament-Velasquez S.L."/>
            <person name="Kruys A."/>
            <person name="Hutchinson M.I."/>
            <person name="Powell A.J."/>
            <person name="Barry K."/>
            <person name="Miller A.N."/>
            <person name="Grigoriev I.V."/>
            <person name="Debuchy R."/>
            <person name="Gladieux P."/>
            <person name="Hiltunen Thoren M."/>
            <person name="Johannesson H."/>
        </authorList>
    </citation>
    <scope>NUCLEOTIDE SEQUENCE</scope>
    <source>
        <strain evidence="2">CBS 538.74</strain>
    </source>
</reference>
<keyword evidence="3" id="KW-1185">Reference proteome</keyword>
<evidence type="ECO:0000256" key="1">
    <source>
        <dbReference type="SAM" id="MobiDB-lite"/>
    </source>
</evidence>
<feature type="compositionally biased region" description="Basic and acidic residues" evidence="1">
    <location>
        <begin position="13"/>
        <end position="24"/>
    </location>
</feature>
<organism evidence="2 3">
    <name type="scientific">Chaetomidium leptoderma</name>
    <dbReference type="NCBI Taxonomy" id="669021"/>
    <lineage>
        <taxon>Eukaryota</taxon>
        <taxon>Fungi</taxon>
        <taxon>Dikarya</taxon>
        <taxon>Ascomycota</taxon>
        <taxon>Pezizomycotina</taxon>
        <taxon>Sordariomycetes</taxon>
        <taxon>Sordariomycetidae</taxon>
        <taxon>Sordariales</taxon>
        <taxon>Chaetomiaceae</taxon>
        <taxon>Chaetomidium</taxon>
    </lineage>
</organism>
<protein>
    <submittedName>
        <fullName evidence="2">Uncharacterized protein</fullName>
    </submittedName>
</protein>
<feature type="region of interest" description="Disordered" evidence="1">
    <location>
        <begin position="153"/>
        <end position="294"/>
    </location>
</feature>
<dbReference type="Proteomes" id="UP001302745">
    <property type="component" value="Unassembled WGS sequence"/>
</dbReference>
<evidence type="ECO:0000313" key="3">
    <source>
        <dbReference type="Proteomes" id="UP001302745"/>
    </source>
</evidence>
<feature type="compositionally biased region" description="Low complexity" evidence="1">
    <location>
        <begin position="231"/>
        <end position="244"/>
    </location>
</feature>
<accession>A0AAN6VBM4</accession>
<reference evidence="2" key="2">
    <citation type="submission" date="2023-05" db="EMBL/GenBank/DDBJ databases">
        <authorList>
            <consortium name="Lawrence Berkeley National Laboratory"/>
            <person name="Steindorff A."/>
            <person name="Hensen N."/>
            <person name="Bonometti L."/>
            <person name="Westerberg I."/>
            <person name="Brannstrom I.O."/>
            <person name="Guillou S."/>
            <person name="Cros-Aarteil S."/>
            <person name="Calhoun S."/>
            <person name="Haridas S."/>
            <person name="Kuo A."/>
            <person name="Mondo S."/>
            <person name="Pangilinan J."/>
            <person name="Riley R."/>
            <person name="Labutti K."/>
            <person name="Andreopoulos B."/>
            <person name="Lipzen A."/>
            <person name="Chen C."/>
            <person name="Yanf M."/>
            <person name="Daum C."/>
            <person name="Ng V."/>
            <person name="Clum A."/>
            <person name="Ohm R."/>
            <person name="Martin F."/>
            <person name="Silar P."/>
            <person name="Natvig D."/>
            <person name="Lalanne C."/>
            <person name="Gautier V."/>
            <person name="Ament-Velasquez S.L."/>
            <person name="Kruys A."/>
            <person name="Hutchinson M.I."/>
            <person name="Powell A.J."/>
            <person name="Barry K."/>
            <person name="Miller A.N."/>
            <person name="Grigoriev I.V."/>
            <person name="Debuchy R."/>
            <person name="Gladieux P."/>
            <person name="Thoren M.H."/>
            <person name="Johannesson H."/>
        </authorList>
    </citation>
    <scope>NUCLEOTIDE SEQUENCE</scope>
    <source>
        <strain evidence="2">CBS 538.74</strain>
    </source>
</reference>